<dbReference type="InterPro" id="IPR044810">
    <property type="entry name" value="WRKY_plant"/>
</dbReference>
<dbReference type="GO" id="GO:0003700">
    <property type="term" value="F:DNA-binding transcription factor activity"/>
    <property type="evidence" value="ECO:0007669"/>
    <property type="project" value="InterPro"/>
</dbReference>
<dbReference type="Gene3D" id="2.20.25.80">
    <property type="entry name" value="WRKY domain"/>
    <property type="match status" value="1"/>
</dbReference>
<feature type="compositionally biased region" description="Basic and acidic residues" evidence="6">
    <location>
        <begin position="132"/>
        <end position="145"/>
    </location>
</feature>
<dbReference type="PANTHER" id="PTHR32096">
    <property type="entry name" value="WRKY TRANSCRIPTION FACTOR 30-RELATED-RELATED"/>
    <property type="match status" value="1"/>
</dbReference>
<evidence type="ECO:0000256" key="5">
    <source>
        <dbReference type="ARBA" id="ARBA00023242"/>
    </source>
</evidence>
<evidence type="ECO:0000313" key="9">
    <source>
        <dbReference type="Proteomes" id="UP000593579"/>
    </source>
</evidence>
<evidence type="ECO:0000256" key="2">
    <source>
        <dbReference type="ARBA" id="ARBA00023015"/>
    </source>
</evidence>
<evidence type="ECO:0000313" key="8">
    <source>
        <dbReference type="EMBL" id="MBA0741469.1"/>
    </source>
</evidence>
<evidence type="ECO:0000259" key="7">
    <source>
        <dbReference type="PROSITE" id="PS50811"/>
    </source>
</evidence>
<evidence type="ECO:0000256" key="3">
    <source>
        <dbReference type="ARBA" id="ARBA00023125"/>
    </source>
</evidence>
<dbReference type="PANTHER" id="PTHR32096:SF18">
    <property type="entry name" value="DISEASE RESISTANCE PROTEIN RRS1B-RELATED"/>
    <property type="match status" value="1"/>
</dbReference>
<proteinExistence type="predicted"/>
<keyword evidence="2" id="KW-0805">Transcription regulation</keyword>
<dbReference type="OrthoDB" id="726408at2759"/>
<feature type="domain" description="WRKY" evidence="7">
    <location>
        <begin position="68"/>
        <end position="134"/>
    </location>
</feature>
<dbReference type="Pfam" id="PF03106">
    <property type="entry name" value="WRKY"/>
    <property type="match status" value="1"/>
</dbReference>
<dbReference type="AlphaFoldDB" id="A0A7J9BZ27"/>
<keyword evidence="3" id="KW-0238">DNA-binding</keyword>
<feature type="compositionally biased region" description="Basic and acidic residues" evidence="6">
    <location>
        <begin position="169"/>
        <end position="182"/>
    </location>
</feature>
<dbReference type="SMART" id="SM00774">
    <property type="entry name" value="WRKY"/>
    <property type="match status" value="1"/>
</dbReference>
<name>A0A7J9BZ27_GOSGO</name>
<dbReference type="Proteomes" id="UP000593579">
    <property type="component" value="Unassembled WGS sequence"/>
</dbReference>
<dbReference type="PROSITE" id="PS50811">
    <property type="entry name" value="WRKY"/>
    <property type="match status" value="1"/>
</dbReference>
<comment type="subcellular location">
    <subcellularLocation>
        <location evidence="1">Nucleus</location>
    </subcellularLocation>
</comment>
<dbReference type="GO" id="GO:0005634">
    <property type="term" value="C:nucleus"/>
    <property type="evidence" value="ECO:0007669"/>
    <property type="project" value="UniProtKB-SubCell"/>
</dbReference>
<reference evidence="8 9" key="1">
    <citation type="journal article" date="2019" name="Genome Biol. Evol.">
        <title>Insights into the evolution of the New World diploid cottons (Gossypium, subgenus Houzingenia) based on genome sequencing.</title>
        <authorList>
            <person name="Grover C.E."/>
            <person name="Arick M.A. 2nd"/>
            <person name="Thrash A."/>
            <person name="Conover J.L."/>
            <person name="Sanders W.S."/>
            <person name="Peterson D.G."/>
            <person name="Frelichowski J.E."/>
            <person name="Scheffler J.A."/>
            <person name="Scheffler B.E."/>
            <person name="Wendel J.F."/>
        </authorList>
    </citation>
    <scope>NUCLEOTIDE SEQUENCE [LARGE SCALE GENOMIC DNA]</scope>
    <source>
        <strain evidence="8">5</strain>
        <tissue evidence="8">Leaf</tissue>
    </source>
</reference>
<gene>
    <name evidence="8" type="ORF">Gogos_014621</name>
</gene>
<accession>A0A7J9BZ27</accession>
<organism evidence="8 9">
    <name type="scientific">Gossypium gossypioides</name>
    <name type="common">Mexican cotton</name>
    <name type="synonym">Selera gossypioides</name>
    <dbReference type="NCBI Taxonomy" id="34282"/>
    <lineage>
        <taxon>Eukaryota</taxon>
        <taxon>Viridiplantae</taxon>
        <taxon>Streptophyta</taxon>
        <taxon>Embryophyta</taxon>
        <taxon>Tracheophyta</taxon>
        <taxon>Spermatophyta</taxon>
        <taxon>Magnoliopsida</taxon>
        <taxon>eudicotyledons</taxon>
        <taxon>Gunneridae</taxon>
        <taxon>Pentapetalae</taxon>
        <taxon>rosids</taxon>
        <taxon>malvids</taxon>
        <taxon>Malvales</taxon>
        <taxon>Malvaceae</taxon>
        <taxon>Malvoideae</taxon>
        <taxon>Gossypium</taxon>
    </lineage>
</organism>
<dbReference type="SUPFAM" id="SSF118290">
    <property type="entry name" value="WRKY DNA-binding domain"/>
    <property type="match status" value="1"/>
</dbReference>
<comment type="caution">
    <text evidence="8">The sequence shown here is derived from an EMBL/GenBank/DDBJ whole genome shotgun (WGS) entry which is preliminary data.</text>
</comment>
<dbReference type="GO" id="GO:0000976">
    <property type="term" value="F:transcription cis-regulatory region binding"/>
    <property type="evidence" value="ECO:0007669"/>
    <property type="project" value="TreeGrafter"/>
</dbReference>
<dbReference type="EMBL" id="JABEZY010000007">
    <property type="protein sequence ID" value="MBA0741469.1"/>
    <property type="molecule type" value="Genomic_DNA"/>
</dbReference>
<evidence type="ECO:0000256" key="1">
    <source>
        <dbReference type="ARBA" id="ARBA00004123"/>
    </source>
</evidence>
<dbReference type="FunFam" id="2.20.25.80:FF:000004">
    <property type="entry name" value="WRKY transcription factor 65"/>
    <property type="match status" value="1"/>
</dbReference>
<evidence type="ECO:0000256" key="6">
    <source>
        <dbReference type="SAM" id="MobiDB-lite"/>
    </source>
</evidence>
<protein>
    <recommendedName>
        <fullName evidence="7">WRKY domain-containing protein</fullName>
    </recommendedName>
</protein>
<feature type="region of interest" description="Disordered" evidence="6">
    <location>
        <begin position="126"/>
        <end position="195"/>
    </location>
</feature>
<keyword evidence="4" id="KW-0804">Transcription</keyword>
<keyword evidence="9" id="KW-1185">Reference proteome</keyword>
<keyword evidence="5" id="KW-0539">Nucleus</keyword>
<evidence type="ECO:0000256" key="4">
    <source>
        <dbReference type="ARBA" id="ARBA00023163"/>
    </source>
</evidence>
<feature type="region of interest" description="Disordered" evidence="6">
    <location>
        <begin position="1"/>
        <end position="21"/>
    </location>
</feature>
<sequence>MDDSVSPKLASDDSELNPTDTQASKRRLVQWFISGITFLSLRYVVFSRKVVEKIVVTVKVGENGGKLKSEGPPSDLWSWRKYGQKPIKGSPYPRGYYRCSTTKGCSAKKQVERCKTDASMLIITYTSSHNHPGPELHCADLKQSPKEPQTTHSDDDKPPTTTLKQLPEVSEKEPEEVKKEQNKTSSTDEDASEEQHFHYLQSPLSFPQNNIISQEDPFNGNLEKTHDTLGFLLDEEPLSCLHITTSSIPKSEENDFFDELEELPISSAFTSLMMRSKFWDEGIPVVPS</sequence>
<dbReference type="InterPro" id="IPR036576">
    <property type="entry name" value="WRKY_dom_sf"/>
</dbReference>
<dbReference type="InterPro" id="IPR003657">
    <property type="entry name" value="WRKY_dom"/>
</dbReference>